<dbReference type="InterPro" id="IPR027417">
    <property type="entry name" value="P-loop_NTPase"/>
</dbReference>
<dbReference type="Proteomes" id="UP000199412">
    <property type="component" value="Unassembled WGS sequence"/>
</dbReference>
<dbReference type="STRING" id="69960.SAMN05421720_11912"/>
<keyword evidence="3 7" id="KW-0067">ATP-binding</keyword>
<dbReference type="SUPFAM" id="SSF52540">
    <property type="entry name" value="P-loop containing nucleoside triphosphate hydrolases"/>
    <property type="match status" value="1"/>
</dbReference>
<keyword evidence="1" id="KW-0813">Transport</keyword>
<reference evidence="7 8" key="1">
    <citation type="submission" date="2016-10" db="EMBL/GenBank/DDBJ databases">
        <authorList>
            <person name="de Groot N.N."/>
        </authorList>
    </citation>
    <scope>NUCLEOTIDE SEQUENCE [LARGE SCALE GENOMIC DNA]</scope>
    <source>
        <strain evidence="7 8">ATCC 700224</strain>
    </source>
</reference>
<comment type="function">
    <text evidence="5">Part of the ABC transporter complex HmuTUV involved in hemin import. Responsible for energy coupling to the transport system.</text>
</comment>
<dbReference type="NCBIfam" id="NF010068">
    <property type="entry name" value="PRK13548.1"/>
    <property type="match status" value="1"/>
</dbReference>
<evidence type="ECO:0000313" key="7">
    <source>
        <dbReference type="EMBL" id="SDE97181.1"/>
    </source>
</evidence>
<evidence type="ECO:0000313" key="8">
    <source>
        <dbReference type="Proteomes" id="UP000199412"/>
    </source>
</evidence>
<dbReference type="Pfam" id="PF00005">
    <property type="entry name" value="ABC_tran"/>
    <property type="match status" value="1"/>
</dbReference>
<dbReference type="Gene3D" id="3.40.50.300">
    <property type="entry name" value="P-loop containing nucleotide triphosphate hydrolases"/>
    <property type="match status" value="1"/>
</dbReference>
<dbReference type="SMART" id="SM00382">
    <property type="entry name" value="AAA"/>
    <property type="match status" value="1"/>
</dbReference>
<dbReference type="GO" id="GO:0005524">
    <property type="term" value="F:ATP binding"/>
    <property type="evidence" value="ECO:0007669"/>
    <property type="project" value="UniProtKB-KW"/>
</dbReference>
<dbReference type="EMBL" id="FNAP01000019">
    <property type="protein sequence ID" value="SDE97181.1"/>
    <property type="molecule type" value="Genomic_DNA"/>
</dbReference>
<evidence type="ECO:0000256" key="5">
    <source>
        <dbReference type="ARBA" id="ARBA00037066"/>
    </source>
</evidence>
<evidence type="ECO:0000256" key="1">
    <source>
        <dbReference type="ARBA" id="ARBA00022448"/>
    </source>
</evidence>
<dbReference type="GO" id="GO:0016887">
    <property type="term" value="F:ATP hydrolysis activity"/>
    <property type="evidence" value="ECO:0007669"/>
    <property type="project" value="InterPro"/>
</dbReference>
<evidence type="ECO:0000256" key="4">
    <source>
        <dbReference type="ARBA" id="ARBA00022967"/>
    </source>
</evidence>
<accession>A0A1G7H9Z4</accession>
<proteinExistence type="predicted"/>
<protein>
    <submittedName>
        <fullName evidence="7">Iron complex transport system ATP-binding protein</fullName>
    </submittedName>
</protein>
<dbReference type="InterPro" id="IPR003593">
    <property type="entry name" value="AAA+_ATPase"/>
</dbReference>
<dbReference type="AlphaFoldDB" id="A0A1G7H9Z4"/>
<dbReference type="PANTHER" id="PTHR42794">
    <property type="entry name" value="HEMIN IMPORT ATP-BINDING PROTEIN HMUV"/>
    <property type="match status" value="1"/>
</dbReference>
<name>A0A1G7H9Z4_9PROT</name>
<gene>
    <name evidence="7" type="ORF">SAMN05421720_11912</name>
</gene>
<dbReference type="PROSITE" id="PS00211">
    <property type="entry name" value="ABC_TRANSPORTER_1"/>
    <property type="match status" value="1"/>
</dbReference>
<keyword evidence="2" id="KW-0547">Nucleotide-binding</keyword>
<feature type="domain" description="ABC transporter" evidence="6">
    <location>
        <begin position="2"/>
        <end position="244"/>
    </location>
</feature>
<dbReference type="CDD" id="cd03214">
    <property type="entry name" value="ABC_Iron-Siderophores_B12_Hemin"/>
    <property type="match status" value="1"/>
</dbReference>
<keyword evidence="8" id="KW-1185">Reference proteome</keyword>
<evidence type="ECO:0000256" key="3">
    <source>
        <dbReference type="ARBA" id="ARBA00022840"/>
    </source>
</evidence>
<evidence type="ECO:0000259" key="6">
    <source>
        <dbReference type="PROSITE" id="PS50893"/>
    </source>
</evidence>
<dbReference type="OrthoDB" id="9810077at2"/>
<dbReference type="PANTHER" id="PTHR42794:SF1">
    <property type="entry name" value="HEMIN IMPORT ATP-BINDING PROTEIN HMUV"/>
    <property type="match status" value="1"/>
</dbReference>
<dbReference type="InterPro" id="IPR003439">
    <property type="entry name" value="ABC_transporter-like_ATP-bd"/>
</dbReference>
<sequence length="261" mass="27872">MLSADDLTVIRRQRAIVDRVSLDLPTGTLTGLIGPNGAGKSTLLHLLSGAMAPDDGRVSLDGRPLAEWPRAALARRRAVLPQASTLSFPFRALDVVLMGRAAHAGVSTGDRDATVALEALRAMDAMHLVDRVYPTMSGGERQRVQLARVLAQIWPEDAEAGAGRVLLLDEPTNTLDLMHQHVLMRFARRLADEGVCVLAVLHDPNLAAQYADRVVVLDKGRVAADGPVAAVMTEATIGDVFGLPVTVARHPTRGTPQIMPA</sequence>
<dbReference type="RefSeq" id="WP_092787926.1">
    <property type="nucleotide sequence ID" value="NZ_FNAP01000019.1"/>
</dbReference>
<evidence type="ECO:0000256" key="2">
    <source>
        <dbReference type="ARBA" id="ARBA00022741"/>
    </source>
</evidence>
<organism evidence="7 8">
    <name type="scientific">Rhodospira trueperi</name>
    <dbReference type="NCBI Taxonomy" id="69960"/>
    <lineage>
        <taxon>Bacteria</taxon>
        <taxon>Pseudomonadati</taxon>
        <taxon>Pseudomonadota</taxon>
        <taxon>Alphaproteobacteria</taxon>
        <taxon>Rhodospirillales</taxon>
        <taxon>Rhodospirillaceae</taxon>
        <taxon>Rhodospira</taxon>
    </lineage>
</organism>
<dbReference type="InterPro" id="IPR017871">
    <property type="entry name" value="ABC_transporter-like_CS"/>
</dbReference>
<keyword evidence="4" id="KW-1278">Translocase</keyword>
<dbReference type="PROSITE" id="PS50893">
    <property type="entry name" value="ABC_TRANSPORTER_2"/>
    <property type="match status" value="1"/>
</dbReference>